<keyword evidence="3" id="KW-0378">Hydrolase</keyword>
<dbReference type="PANTHER" id="PTHR11757">
    <property type="entry name" value="PROTEASE FAMILY S9A OLIGOPEPTIDASE"/>
    <property type="match status" value="1"/>
</dbReference>
<reference evidence="9" key="1">
    <citation type="journal article" date="2019" name="Int. J. Syst. Evol. Microbiol.">
        <title>The Global Catalogue of Microorganisms (GCM) 10K type strain sequencing project: providing services to taxonomists for standard genome sequencing and annotation.</title>
        <authorList>
            <consortium name="The Broad Institute Genomics Platform"/>
            <consortium name="The Broad Institute Genome Sequencing Center for Infectious Disease"/>
            <person name="Wu L."/>
            <person name="Ma J."/>
        </authorList>
    </citation>
    <scope>NUCLEOTIDE SEQUENCE [LARGE SCALE GENOMIC DNA]</scope>
    <source>
        <strain evidence="9">CCM 7941</strain>
    </source>
</reference>
<dbReference type="SUPFAM" id="SSF53474">
    <property type="entry name" value="alpha/beta-Hydrolases"/>
    <property type="match status" value="1"/>
</dbReference>
<evidence type="ECO:0000256" key="5">
    <source>
        <dbReference type="SAM" id="MobiDB-lite"/>
    </source>
</evidence>
<organism evidence="8 9">
    <name type="scientific">Camelimonas abortus</name>
    <dbReference type="NCBI Taxonomy" id="1017184"/>
    <lineage>
        <taxon>Bacteria</taxon>
        <taxon>Pseudomonadati</taxon>
        <taxon>Pseudomonadota</taxon>
        <taxon>Alphaproteobacteria</taxon>
        <taxon>Hyphomicrobiales</taxon>
        <taxon>Chelatococcaceae</taxon>
        <taxon>Camelimonas</taxon>
    </lineage>
</organism>
<dbReference type="InterPro" id="IPR029058">
    <property type="entry name" value="AB_hydrolase_fold"/>
</dbReference>
<feature type="domain" description="Peptidase S9 prolyl oligopeptidase catalytic" evidence="6">
    <location>
        <begin position="488"/>
        <end position="702"/>
    </location>
</feature>
<dbReference type="SUPFAM" id="SSF50993">
    <property type="entry name" value="Peptidase/esterase 'gauge' domain"/>
    <property type="match status" value="1"/>
</dbReference>
<dbReference type="Pfam" id="PF02897">
    <property type="entry name" value="Peptidase_S9_N"/>
    <property type="match status" value="1"/>
</dbReference>
<feature type="compositionally biased region" description="Pro residues" evidence="5">
    <location>
        <begin position="9"/>
        <end position="19"/>
    </location>
</feature>
<evidence type="ECO:0000256" key="2">
    <source>
        <dbReference type="ARBA" id="ARBA00022670"/>
    </source>
</evidence>
<proteinExistence type="inferred from homology"/>
<dbReference type="PANTHER" id="PTHR11757:SF19">
    <property type="entry name" value="PROLYL ENDOPEPTIDASE-LIKE"/>
    <property type="match status" value="1"/>
</dbReference>
<evidence type="ECO:0000259" key="6">
    <source>
        <dbReference type="Pfam" id="PF00326"/>
    </source>
</evidence>
<dbReference type="Pfam" id="PF00326">
    <property type="entry name" value="Peptidase_S9"/>
    <property type="match status" value="1"/>
</dbReference>
<dbReference type="InterPro" id="IPR051543">
    <property type="entry name" value="Serine_Peptidase_S9A"/>
</dbReference>
<dbReference type="PRINTS" id="PR00862">
    <property type="entry name" value="PROLIGOPTASE"/>
</dbReference>
<gene>
    <name evidence="8" type="ORF">ACFOEX_01615</name>
</gene>
<keyword evidence="2" id="KW-0645">Protease</keyword>
<evidence type="ECO:0000256" key="4">
    <source>
        <dbReference type="ARBA" id="ARBA00022825"/>
    </source>
</evidence>
<evidence type="ECO:0000313" key="9">
    <source>
        <dbReference type="Proteomes" id="UP001595536"/>
    </source>
</evidence>
<dbReference type="InterPro" id="IPR023302">
    <property type="entry name" value="Pept_S9A_N"/>
</dbReference>
<protein>
    <submittedName>
        <fullName evidence="8">S9 family peptidase</fullName>
    </submittedName>
</protein>
<dbReference type="EMBL" id="JBHRUV010000009">
    <property type="protein sequence ID" value="MFC3265058.1"/>
    <property type="molecule type" value="Genomic_DNA"/>
</dbReference>
<dbReference type="RefSeq" id="WP_376830144.1">
    <property type="nucleotide sequence ID" value="NZ_JBHLWR010000006.1"/>
</dbReference>
<name>A0ABV7LBH4_9HYPH</name>
<dbReference type="InterPro" id="IPR001375">
    <property type="entry name" value="Peptidase_S9_cat"/>
</dbReference>
<keyword evidence="9" id="KW-1185">Reference proteome</keyword>
<evidence type="ECO:0000256" key="1">
    <source>
        <dbReference type="ARBA" id="ARBA00005228"/>
    </source>
</evidence>
<dbReference type="Proteomes" id="UP001595536">
    <property type="component" value="Unassembled WGS sequence"/>
</dbReference>
<comment type="similarity">
    <text evidence="1">Belongs to the peptidase S9A family.</text>
</comment>
<feature type="region of interest" description="Disordered" evidence="5">
    <location>
        <begin position="1"/>
        <end position="22"/>
    </location>
</feature>
<evidence type="ECO:0000259" key="7">
    <source>
        <dbReference type="Pfam" id="PF02897"/>
    </source>
</evidence>
<dbReference type="Gene3D" id="2.130.10.120">
    <property type="entry name" value="Prolyl oligopeptidase, N-terminal domain"/>
    <property type="match status" value="1"/>
</dbReference>
<feature type="domain" description="Peptidase S9A N-terminal" evidence="7">
    <location>
        <begin position="16"/>
        <end position="427"/>
    </location>
</feature>
<dbReference type="InterPro" id="IPR002470">
    <property type="entry name" value="Peptidase_S9A"/>
</dbReference>
<evidence type="ECO:0000256" key="3">
    <source>
        <dbReference type="ARBA" id="ARBA00022801"/>
    </source>
</evidence>
<dbReference type="Gene3D" id="3.40.50.1820">
    <property type="entry name" value="alpha/beta hydrolase"/>
    <property type="match status" value="1"/>
</dbReference>
<sequence length="711" mass="78752">MTHSTTPRPGTPPAPPVTPVRPSVRRIHGETLRDDYAWLKAENWREVLKDPAALPADIRAVLEAENAWCDAALAPLAPLRDALLKEMRGRIREDDAGVPAPHGPWLWYERYETGAGHELVCRRPRDGGPEQVLLDVEAMAKGKPFFEPGDVEHSPDFSRIAWSADEKGSELFAIRVREVDPDGTLRDLPDLVEDTTGEMAWQADSAGFFYVMNDENHRPRKVFLHRLGQPQEADRLVYFEQDPGWFVHLDVTQSGRYLIISCGDHETSEIWLVDLRDPEATPFLVAAREPQVRYSVDHHGDRLVICTNADGAEDFKLVKAPLAAPQRENWRDLVPHRPGVMILSHVAFAGHLARMERENARPRIVIRDFATGEEHAIAFDEETYALGMDGGYEYDVTELRFAYASLTTPASTYAYDMVTRARTLLKRQEVPSGHNPADYVATRLFATAPDGEQVPVSVLRRRDTPLDGSAPALVYGYGAYGHALSAGFRTSILSLVDRGFVYAIAHVRGGTEKGWAWYRNGKREHKPNTFTDFIAVCRALARAGYTSEGRIVAHGGSAGGMLMGAVANMAPELFAGIIADVPFVDVLNTMLDDSLPLTPPEWPEWGNPLASRADFELIRSYAPYEQVKPQRYPAILALGGLTDPRVTYWEPVKWVARLRAVMTGGGPILCRINMDAGHGGASGRFDSLKETALCYAFALQAARGFDAPPAG</sequence>
<comment type="caution">
    <text evidence="8">The sequence shown here is derived from an EMBL/GenBank/DDBJ whole genome shotgun (WGS) entry which is preliminary data.</text>
</comment>
<accession>A0ABV7LBH4</accession>
<evidence type="ECO:0000313" key="8">
    <source>
        <dbReference type="EMBL" id="MFC3265058.1"/>
    </source>
</evidence>
<keyword evidence="4" id="KW-0720">Serine protease</keyword>